<feature type="transmembrane region" description="Helical" evidence="6">
    <location>
        <begin position="39"/>
        <end position="62"/>
    </location>
</feature>
<dbReference type="GO" id="GO:0016020">
    <property type="term" value="C:membrane"/>
    <property type="evidence" value="ECO:0007669"/>
    <property type="project" value="UniProtKB-SubCell"/>
</dbReference>
<dbReference type="InterPro" id="IPR002293">
    <property type="entry name" value="AA/rel_permease1"/>
</dbReference>
<accession>I0IQN4</accession>
<evidence type="ECO:0000256" key="3">
    <source>
        <dbReference type="ARBA" id="ARBA00022692"/>
    </source>
</evidence>
<gene>
    <name evidence="7" type="ordered locus">LFE_1905</name>
</gene>
<feature type="transmembrane region" description="Helical" evidence="6">
    <location>
        <begin position="362"/>
        <end position="382"/>
    </location>
</feature>
<feature type="transmembrane region" description="Helical" evidence="6">
    <location>
        <begin position="99"/>
        <end position="132"/>
    </location>
</feature>
<sequence length="486" mass="52145">MKPIRLKELLLTHRHPDHVLQESTSDHHRLKPSLGRWDLVLLGIGGVIGVGVFVLTGIAAATNAGPSVAISFLLGAVIATMAAFIYAEFASSVPVTGSAYLYVSLAFGEIPAFVTGWTLILTYGVGAMAVAIGWASYVDSFLRGLSIPWLPVSLTRNPFDGGYLNLPAGMILLFILAILMLGTRNSASFNNLMVFVKLGIIGLFLVLGMGHIHPANWHPFFLHGASGVIAGTMTIFFAYVGFDAITTAAEEAKTPKKDIPFGIIFALVASSILYILVSIVLTGMEPSSRLNNAAPVANALLENGIRFGETLISGGALVGLTSVLLVLLFAQSRILVIMARDGLMPPWMACVHPTRRTPVRTLSIMMILVVIPAMIFPIHAIAKLTSSGTILSFIFVSLALIRFRKIHPDREVPFRCPFFPWLPIGSIAMDLVLLASGSGKTLFLLLGWLALGLGFHGARRLMGSPGMVHSNPELMEGRLEEGSPIE</sequence>
<feature type="transmembrane region" description="Helical" evidence="6">
    <location>
        <begin position="163"/>
        <end position="182"/>
    </location>
</feature>
<dbReference type="EMBL" id="AP012342">
    <property type="protein sequence ID" value="BAM07583.1"/>
    <property type="molecule type" value="Genomic_DNA"/>
</dbReference>
<evidence type="ECO:0000256" key="2">
    <source>
        <dbReference type="ARBA" id="ARBA00022448"/>
    </source>
</evidence>
<feature type="transmembrane region" description="Helical" evidence="6">
    <location>
        <begin position="416"/>
        <end position="435"/>
    </location>
</feature>
<reference evidence="8" key="2">
    <citation type="submission" date="2012-03" db="EMBL/GenBank/DDBJ databases">
        <title>The complete genome sequence of the pioneer microbe on fresh volcanic deposit, Leptospirillum ferrooxidans strain C2-3.</title>
        <authorList>
            <person name="Fujimura R."/>
            <person name="Sato Y."/>
            <person name="Nishizawa T."/>
            <person name="Nanba K."/>
            <person name="Oshima K."/>
            <person name="Hattori M."/>
            <person name="Kamijo T."/>
            <person name="Ohta H."/>
        </authorList>
    </citation>
    <scope>NUCLEOTIDE SEQUENCE [LARGE SCALE GENOMIC DNA]</scope>
    <source>
        <strain evidence="8">C2-3</strain>
    </source>
</reference>
<evidence type="ECO:0000256" key="6">
    <source>
        <dbReference type="SAM" id="Phobius"/>
    </source>
</evidence>
<dbReference type="Pfam" id="PF13520">
    <property type="entry name" value="AA_permease_2"/>
    <property type="match status" value="1"/>
</dbReference>
<evidence type="ECO:0000256" key="1">
    <source>
        <dbReference type="ARBA" id="ARBA00004141"/>
    </source>
</evidence>
<feature type="transmembrane region" description="Helical" evidence="6">
    <location>
        <begin position="194"/>
        <end position="214"/>
    </location>
</feature>
<dbReference type="KEGG" id="lfc:LFE_1905"/>
<dbReference type="RefSeq" id="WP_014450067.1">
    <property type="nucleotide sequence ID" value="NC_017094.1"/>
</dbReference>
<feature type="transmembrane region" description="Helical" evidence="6">
    <location>
        <begin position="388"/>
        <end position="404"/>
    </location>
</feature>
<keyword evidence="3 6" id="KW-0812">Transmembrane</keyword>
<keyword evidence="4 6" id="KW-1133">Transmembrane helix</keyword>
<evidence type="ECO:0000313" key="7">
    <source>
        <dbReference type="EMBL" id="BAM07583.1"/>
    </source>
</evidence>
<feature type="transmembrane region" description="Helical" evidence="6">
    <location>
        <begin position="311"/>
        <end position="330"/>
    </location>
</feature>
<dbReference type="PANTHER" id="PTHR43243">
    <property type="entry name" value="INNER MEMBRANE TRANSPORTER YGJI-RELATED"/>
    <property type="match status" value="1"/>
</dbReference>
<dbReference type="PIRSF" id="PIRSF006060">
    <property type="entry name" value="AA_transporter"/>
    <property type="match status" value="1"/>
</dbReference>
<dbReference type="OrthoDB" id="9762947at2"/>
<comment type="subcellular location">
    <subcellularLocation>
        <location evidence="1">Membrane</location>
        <topology evidence="1">Multi-pass membrane protein</topology>
    </subcellularLocation>
</comment>
<reference evidence="7 8" key="1">
    <citation type="journal article" date="2012" name="J. Bacteriol.">
        <title>Complete Genome Sequence of Leptospirillum ferrooxidans Strain C2-3, Isolated from a Fresh Volcanic Ash Deposit on the Island of Miyake, Japan.</title>
        <authorList>
            <person name="Fujimura R."/>
            <person name="Sato Y."/>
            <person name="Nishizawa T."/>
            <person name="Oshima K."/>
            <person name="Kim S.-W."/>
            <person name="Hattori M."/>
            <person name="Kamijo T."/>
            <person name="Ohta H."/>
        </authorList>
    </citation>
    <scope>NUCLEOTIDE SEQUENCE [LARGE SCALE GENOMIC DNA]</scope>
    <source>
        <strain evidence="7 8">C2-3</strain>
    </source>
</reference>
<keyword evidence="8" id="KW-1185">Reference proteome</keyword>
<organism evidence="7 8">
    <name type="scientific">Leptospirillum ferrooxidans (strain C2-3)</name>
    <dbReference type="NCBI Taxonomy" id="1162668"/>
    <lineage>
        <taxon>Bacteria</taxon>
        <taxon>Pseudomonadati</taxon>
        <taxon>Nitrospirota</taxon>
        <taxon>Nitrospiria</taxon>
        <taxon>Nitrospirales</taxon>
        <taxon>Nitrospiraceae</taxon>
        <taxon>Leptospirillum</taxon>
    </lineage>
</organism>
<dbReference type="HOGENOM" id="CLU_007946_15_7_0"/>
<feature type="transmembrane region" description="Helical" evidence="6">
    <location>
        <begin position="261"/>
        <end position="281"/>
    </location>
</feature>
<dbReference type="PATRIC" id="fig|1162668.3.peg.2263"/>
<dbReference type="GO" id="GO:0015171">
    <property type="term" value="F:amino acid transmembrane transporter activity"/>
    <property type="evidence" value="ECO:0007669"/>
    <property type="project" value="TreeGrafter"/>
</dbReference>
<dbReference type="eggNOG" id="COG0531">
    <property type="taxonomic scope" value="Bacteria"/>
</dbReference>
<evidence type="ECO:0000256" key="4">
    <source>
        <dbReference type="ARBA" id="ARBA00022989"/>
    </source>
</evidence>
<feature type="transmembrane region" description="Helical" evidence="6">
    <location>
        <begin position="441"/>
        <end position="458"/>
    </location>
</feature>
<keyword evidence="2" id="KW-0813">Transport</keyword>
<evidence type="ECO:0000313" key="8">
    <source>
        <dbReference type="Proteomes" id="UP000007382"/>
    </source>
</evidence>
<protein>
    <submittedName>
        <fullName evidence="7">Putative amino acid permease</fullName>
    </submittedName>
</protein>
<dbReference type="Proteomes" id="UP000007382">
    <property type="component" value="Chromosome"/>
</dbReference>
<name>I0IQN4_LEPFC</name>
<dbReference type="PANTHER" id="PTHR43243:SF4">
    <property type="entry name" value="CATIONIC AMINO ACID TRANSPORTER 4"/>
    <property type="match status" value="1"/>
</dbReference>
<keyword evidence="5 6" id="KW-0472">Membrane</keyword>
<feature type="transmembrane region" description="Helical" evidence="6">
    <location>
        <begin position="220"/>
        <end position="240"/>
    </location>
</feature>
<dbReference type="AlphaFoldDB" id="I0IQN4"/>
<proteinExistence type="predicted"/>
<evidence type="ECO:0000256" key="5">
    <source>
        <dbReference type="ARBA" id="ARBA00023136"/>
    </source>
</evidence>
<dbReference type="Gene3D" id="1.20.1740.10">
    <property type="entry name" value="Amino acid/polyamine transporter I"/>
    <property type="match status" value="1"/>
</dbReference>
<feature type="transmembrane region" description="Helical" evidence="6">
    <location>
        <begin position="68"/>
        <end position="87"/>
    </location>
</feature>
<dbReference type="STRING" id="1162668.LFE_1905"/>